<evidence type="ECO:0000313" key="2">
    <source>
        <dbReference type="EMBL" id="TXR57992.1"/>
    </source>
</evidence>
<feature type="compositionally biased region" description="Basic and acidic residues" evidence="1">
    <location>
        <begin position="63"/>
        <end position="80"/>
    </location>
</feature>
<keyword evidence="3" id="KW-1185">Reference proteome</keyword>
<organism evidence="2 3">
    <name type="scientific">Quadrisphaera setariae</name>
    <dbReference type="NCBI Taxonomy" id="2593304"/>
    <lineage>
        <taxon>Bacteria</taxon>
        <taxon>Bacillati</taxon>
        <taxon>Actinomycetota</taxon>
        <taxon>Actinomycetes</taxon>
        <taxon>Kineosporiales</taxon>
        <taxon>Kineosporiaceae</taxon>
        <taxon>Quadrisphaera</taxon>
    </lineage>
</organism>
<name>A0A5C8ZJC8_9ACTN</name>
<dbReference type="EMBL" id="VKAC01000001">
    <property type="protein sequence ID" value="TXR57992.1"/>
    <property type="molecule type" value="Genomic_DNA"/>
</dbReference>
<dbReference type="AlphaFoldDB" id="A0A5C8ZJC8"/>
<feature type="region of interest" description="Disordered" evidence="1">
    <location>
        <begin position="274"/>
        <end position="307"/>
    </location>
</feature>
<proteinExistence type="predicted"/>
<dbReference type="RefSeq" id="WP_147924603.1">
    <property type="nucleotide sequence ID" value="NZ_VKAC01000001.1"/>
</dbReference>
<accession>A0A5C8ZJC8</accession>
<comment type="caution">
    <text evidence="2">The sequence shown here is derived from an EMBL/GenBank/DDBJ whole genome shotgun (WGS) entry which is preliminary data.</text>
</comment>
<dbReference type="Proteomes" id="UP000321234">
    <property type="component" value="Unassembled WGS sequence"/>
</dbReference>
<feature type="region of interest" description="Disordered" evidence="1">
    <location>
        <begin position="57"/>
        <end position="141"/>
    </location>
</feature>
<gene>
    <name evidence="2" type="ORF">FMM08_01865</name>
</gene>
<evidence type="ECO:0000256" key="1">
    <source>
        <dbReference type="SAM" id="MobiDB-lite"/>
    </source>
</evidence>
<evidence type="ECO:0000313" key="3">
    <source>
        <dbReference type="Proteomes" id="UP000321234"/>
    </source>
</evidence>
<protein>
    <submittedName>
        <fullName evidence="2">Uncharacterized protein</fullName>
    </submittedName>
</protein>
<reference evidence="2 3" key="1">
    <citation type="submission" date="2019-07" db="EMBL/GenBank/DDBJ databases">
        <title>Quadrisphaera sp. strain DD2A genome sequencing and assembly.</title>
        <authorList>
            <person name="Kim I."/>
        </authorList>
    </citation>
    <scope>NUCLEOTIDE SEQUENCE [LARGE SCALE GENOMIC DNA]</scope>
    <source>
        <strain evidence="2 3">DD2A</strain>
    </source>
</reference>
<feature type="compositionally biased region" description="Acidic residues" evidence="1">
    <location>
        <begin position="132"/>
        <end position="141"/>
    </location>
</feature>
<sequence>MVEPEDGSGDFRLRVGLPQGFERTLLTSDGAAATRGERTGSIAIYRHGTPYRLEFALEVRTGSPEHDDERPPLRSERAEEALAITPAAQAPEGRGRTATRRADAAPTPASAPAPARPERADRPVPVDAPAAEPEEEDTSWDDDEVKALLALLEQQATAAPGKRRSSTLEDKRQTAEEALGLLHALAKARGELSREEVCQRLGTDPGQRFSRRAGAVTSAAKTLKDRGVVARSRADVLVSQYKGRRAGSNGVTHVHVRSEFVKPLRSQARRLAQAQQQTPARVGVKPPTASRAAAAVPRQRTRAAVTR</sequence>